<dbReference type="SMART" id="SM01246">
    <property type="entry name" value="Josephin"/>
    <property type="match status" value="1"/>
</dbReference>
<feature type="active site" evidence="12">
    <location>
        <position position="115"/>
    </location>
</feature>
<dbReference type="PROSITE" id="PS50957">
    <property type="entry name" value="JOSEPHIN"/>
    <property type="match status" value="1"/>
</dbReference>
<keyword evidence="9" id="KW-0804">Transcription</keyword>
<evidence type="ECO:0000256" key="3">
    <source>
        <dbReference type="ARBA" id="ARBA00012759"/>
    </source>
</evidence>
<feature type="domain" description="Josephin" evidence="13">
    <location>
        <begin position="4"/>
        <end position="178"/>
    </location>
</feature>
<keyword evidence="5" id="KW-0833">Ubl conjugation pathway</keyword>
<name>A0A8H7VRL9_9FUNG</name>
<dbReference type="Proteomes" id="UP000646827">
    <property type="component" value="Unassembled WGS sequence"/>
</dbReference>
<dbReference type="GO" id="GO:0006508">
    <property type="term" value="P:proteolysis"/>
    <property type="evidence" value="ECO:0007669"/>
    <property type="project" value="UniProtKB-KW"/>
</dbReference>
<evidence type="ECO:0000256" key="5">
    <source>
        <dbReference type="ARBA" id="ARBA00022786"/>
    </source>
</evidence>
<evidence type="ECO:0000256" key="12">
    <source>
        <dbReference type="PROSITE-ProRule" id="PRU00331"/>
    </source>
</evidence>
<evidence type="ECO:0000256" key="2">
    <source>
        <dbReference type="ARBA" id="ARBA00004123"/>
    </source>
</evidence>
<keyword evidence="15" id="KW-1185">Reference proteome</keyword>
<dbReference type="GO" id="GO:0005634">
    <property type="term" value="C:nucleus"/>
    <property type="evidence" value="ECO:0007669"/>
    <property type="project" value="UniProtKB-SubCell"/>
</dbReference>
<dbReference type="InterPro" id="IPR006155">
    <property type="entry name" value="Josephin"/>
</dbReference>
<dbReference type="InterPro" id="IPR033865">
    <property type="entry name" value="Ataxin-3"/>
</dbReference>
<evidence type="ECO:0000313" key="15">
    <source>
        <dbReference type="Proteomes" id="UP000646827"/>
    </source>
</evidence>
<dbReference type="AlphaFoldDB" id="A0A8H7VRL9"/>
<dbReference type="Gene3D" id="1.10.287.10">
    <property type="entry name" value="S15/NS1, RNA-binding"/>
    <property type="match status" value="1"/>
</dbReference>
<evidence type="ECO:0000259" key="13">
    <source>
        <dbReference type="PROSITE" id="PS50957"/>
    </source>
</evidence>
<dbReference type="GO" id="GO:0016579">
    <property type="term" value="P:protein deubiquitination"/>
    <property type="evidence" value="ECO:0007669"/>
    <property type="project" value="InterPro"/>
</dbReference>
<dbReference type="EMBL" id="JAEPRB010000042">
    <property type="protein sequence ID" value="KAG2224484.1"/>
    <property type="molecule type" value="Genomic_DNA"/>
</dbReference>
<feature type="active site" evidence="12">
    <location>
        <position position="17"/>
    </location>
</feature>
<keyword evidence="4" id="KW-0645">Protease</keyword>
<proteinExistence type="predicted"/>
<dbReference type="EC" id="3.4.19.12" evidence="3"/>
<dbReference type="PANTHER" id="PTHR14159:SF0">
    <property type="entry name" value="ATAXIN-3-RELATED"/>
    <property type="match status" value="1"/>
</dbReference>
<evidence type="ECO:0000256" key="11">
    <source>
        <dbReference type="PIRSR" id="PIRSR633865-1"/>
    </source>
</evidence>
<feature type="active site" description="Nucleophile" evidence="11">
    <location>
        <position position="17"/>
    </location>
</feature>
<dbReference type="Pfam" id="PF02099">
    <property type="entry name" value="Josephin"/>
    <property type="match status" value="1"/>
</dbReference>
<evidence type="ECO:0000256" key="7">
    <source>
        <dbReference type="ARBA" id="ARBA00022807"/>
    </source>
</evidence>
<organism evidence="14 15">
    <name type="scientific">Circinella minor</name>
    <dbReference type="NCBI Taxonomy" id="1195481"/>
    <lineage>
        <taxon>Eukaryota</taxon>
        <taxon>Fungi</taxon>
        <taxon>Fungi incertae sedis</taxon>
        <taxon>Mucoromycota</taxon>
        <taxon>Mucoromycotina</taxon>
        <taxon>Mucoromycetes</taxon>
        <taxon>Mucorales</taxon>
        <taxon>Lichtheimiaceae</taxon>
        <taxon>Circinella</taxon>
    </lineage>
</organism>
<evidence type="ECO:0000256" key="4">
    <source>
        <dbReference type="ARBA" id="ARBA00022670"/>
    </source>
</evidence>
<comment type="subcellular location">
    <subcellularLocation>
        <location evidence="2">Nucleus</location>
    </subcellularLocation>
</comment>
<feature type="active site" evidence="11 12">
    <location>
        <position position="132"/>
    </location>
</feature>
<evidence type="ECO:0000256" key="9">
    <source>
        <dbReference type="ARBA" id="ARBA00023163"/>
    </source>
</evidence>
<accession>A0A8H7VRL9</accession>
<keyword evidence="6 12" id="KW-0378">Hydrolase</keyword>
<evidence type="ECO:0000256" key="8">
    <source>
        <dbReference type="ARBA" id="ARBA00023015"/>
    </source>
</evidence>
<evidence type="ECO:0000313" key="14">
    <source>
        <dbReference type="EMBL" id="KAG2224484.1"/>
    </source>
</evidence>
<dbReference type="PANTHER" id="PTHR14159">
    <property type="entry name" value="ATAXIN-3-RELATED"/>
    <property type="match status" value="1"/>
</dbReference>
<gene>
    <name evidence="14" type="ORF">INT45_010550</name>
</gene>
<dbReference type="GO" id="GO:0004843">
    <property type="term" value="F:cysteine-type deubiquitinase activity"/>
    <property type="evidence" value="ECO:0007669"/>
    <property type="project" value="UniProtKB-EC"/>
</dbReference>
<sequence>MDLVPDIFFEKQEGQLCAQHALNALLQDSYFTAVDLAEIGQRLNDQENEMLTHQGITQQQQASNFDDSGYFSVQVIQEALSVWGLQLIPWKSEDVKEARENPQNEVAYICNLAEHWFTLRKFVVPWRWYNLNSTQAQPTYLSETYLDMLLQQIQNEQYSVFVVRGKLPESRADRLAVTLPDPTTIINNNESEKEKMNQPFSGRGYSLTTTEIQENKEEDEEDEEIQLAKAIEASLQESIDPIEEMRRKRLARFG</sequence>
<comment type="catalytic activity">
    <reaction evidence="1">
        <text>Thiol-dependent hydrolysis of ester, thioester, amide, peptide and isopeptide bonds formed by the C-terminal Gly of ubiquitin (a 76-residue protein attached to proteins as an intracellular targeting signal).</text>
        <dbReference type="EC" id="3.4.19.12"/>
    </reaction>
</comment>
<keyword evidence="7" id="KW-0788">Thiol protease</keyword>
<keyword evidence="10" id="KW-0539">Nucleus</keyword>
<reference evidence="14 15" key="1">
    <citation type="submission" date="2020-12" db="EMBL/GenBank/DDBJ databases">
        <title>Metabolic potential, ecology and presence of endohyphal bacteria is reflected in genomic diversity of Mucoromycotina.</title>
        <authorList>
            <person name="Muszewska A."/>
            <person name="Okrasinska A."/>
            <person name="Steczkiewicz K."/>
            <person name="Drgas O."/>
            <person name="Orlowska M."/>
            <person name="Perlinska-Lenart U."/>
            <person name="Aleksandrzak-Piekarczyk T."/>
            <person name="Szatraj K."/>
            <person name="Zielenkiewicz U."/>
            <person name="Pilsyk S."/>
            <person name="Malc E."/>
            <person name="Mieczkowski P."/>
            <person name="Kruszewska J.S."/>
            <person name="Biernat P."/>
            <person name="Pawlowska J."/>
        </authorList>
    </citation>
    <scope>NUCLEOTIDE SEQUENCE [LARGE SCALE GENOMIC DNA]</scope>
    <source>
        <strain evidence="14 15">CBS 142.35</strain>
    </source>
</reference>
<comment type="caution">
    <text evidence="14">The sequence shown here is derived from an EMBL/GenBank/DDBJ whole genome shotgun (WGS) entry which is preliminary data.</text>
</comment>
<evidence type="ECO:0000256" key="10">
    <source>
        <dbReference type="ARBA" id="ARBA00023242"/>
    </source>
</evidence>
<evidence type="ECO:0000256" key="1">
    <source>
        <dbReference type="ARBA" id="ARBA00000707"/>
    </source>
</evidence>
<dbReference type="Gene3D" id="3.90.70.40">
    <property type="match status" value="1"/>
</dbReference>
<evidence type="ECO:0000256" key="6">
    <source>
        <dbReference type="ARBA" id="ARBA00022801"/>
    </source>
</evidence>
<dbReference type="PRINTS" id="PR01233">
    <property type="entry name" value="JOSEPHIN"/>
</dbReference>
<dbReference type="OrthoDB" id="10063692at2759"/>
<protein>
    <recommendedName>
        <fullName evidence="3">ubiquitinyl hydrolase 1</fullName>
        <ecNumber evidence="3">3.4.19.12</ecNumber>
    </recommendedName>
</protein>
<keyword evidence="8" id="KW-0805">Transcription regulation</keyword>
<feature type="active site" description="Proton acceptor" evidence="11">
    <location>
        <position position="115"/>
    </location>
</feature>